<dbReference type="PANTHER" id="PTHR30579:SF7">
    <property type="entry name" value="HTH-TYPE TRANSCRIPTIONAL REGULATOR LRHA-RELATED"/>
    <property type="match status" value="1"/>
</dbReference>
<dbReference type="InterPro" id="IPR000847">
    <property type="entry name" value="LysR_HTH_N"/>
</dbReference>
<evidence type="ECO:0000259" key="5">
    <source>
        <dbReference type="PROSITE" id="PS50931"/>
    </source>
</evidence>
<dbReference type="GO" id="GO:0003700">
    <property type="term" value="F:DNA-binding transcription factor activity"/>
    <property type="evidence" value="ECO:0007669"/>
    <property type="project" value="InterPro"/>
</dbReference>
<dbReference type="Pfam" id="PF00126">
    <property type="entry name" value="HTH_1"/>
    <property type="match status" value="1"/>
</dbReference>
<comment type="similarity">
    <text evidence="1">Belongs to the LysR transcriptional regulatory family.</text>
</comment>
<proteinExistence type="inferred from homology"/>
<dbReference type="InterPro" id="IPR036388">
    <property type="entry name" value="WH-like_DNA-bd_sf"/>
</dbReference>
<evidence type="ECO:0000256" key="3">
    <source>
        <dbReference type="ARBA" id="ARBA00023125"/>
    </source>
</evidence>
<feature type="domain" description="HTH lysR-type" evidence="5">
    <location>
        <begin position="4"/>
        <end position="61"/>
    </location>
</feature>
<accession>A0A5E4VR06</accession>
<dbReference type="Gene3D" id="3.40.190.10">
    <property type="entry name" value="Periplasmic binding protein-like II"/>
    <property type="match status" value="2"/>
</dbReference>
<dbReference type="GO" id="GO:0003677">
    <property type="term" value="F:DNA binding"/>
    <property type="evidence" value="ECO:0007669"/>
    <property type="project" value="UniProtKB-KW"/>
</dbReference>
<dbReference type="InterPro" id="IPR005119">
    <property type="entry name" value="LysR_subst-bd"/>
</dbReference>
<dbReference type="EMBL" id="CABPRY010000005">
    <property type="protein sequence ID" value="VVE13714.1"/>
    <property type="molecule type" value="Genomic_DNA"/>
</dbReference>
<dbReference type="SUPFAM" id="SSF46785">
    <property type="entry name" value="Winged helix' DNA-binding domain"/>
    <property type="match status" value="1"/>
</dbReference>
<sequence>MQPLDLQLLRTFITIVDCHGFRRAADQLHVTQSTISQQLKRLEEITGTPLLLRDRKTLSLTPEGEALMYDARRLLDFERIVRQRLSGQSRTGVFRIGVLTELTTTRLPPIIKRFSAQFPRVQLSISVGISAQLSAMLADGQLDAAIIKRIATESGGQRALWSEPTVWVASSDFHSPEAEPLPLVLLGEGSNTRRIALAALDEAKIPWRVVATSEHLEGALTAVRAGIAITAASFNAVQGDVRVVGAREGYPELPRCEFHFIKQRDSELVGAFENLLTTMFGADA</sequence>
<evidence type="ECO:0000256" key="2">
    <source>
        <dbReference type="ARBA" id="ARBA00023015"/>
    </source>
</evidence>
<name>A0A5E4VR06_9BURK</name>
<evidence type="ECO:0000313" key="7">
    <source>
        <dbReference type="Proteomes" id="UP000396788"/>
    </source>
</evidence>
<evidence type="ECO:0000256" key="1">
    <source>
        <dbReference type="ARBA" id="ARBA00009437"/>
    </source>
</evidence>
<keyword evidence="4" id="KW-0804">Transcription</keyword>
<dbReference type="AlphaFoldDB" id="A0A5E4VR06"/>
<dbReference type="Proteomes" id="UP000396788">
    <property type="component" value="Unassembled WGS sequence"/>
</dbReference>
<dbReference type="PRINTS" id="PR00039">
    <property type="entry name" value="HTHLYSR"/>
</dbReference>
<reference evidence="6 7" key="1">
    <citation type="submission" date="2019-08" db="EMBL/GenBank/DDBJ databases">
        <authorList>
            <person name="Peeters C."/>
        </authorList>
    </citation>
    <scope>NUCLEOTIDE SEQUENCE [LARGE SCALE GENOMIC DNA]</scope>
    <source>
        <strain evidence="6 7">LMG 31107</strain>
    </source>
</reference>
<dbReference type="InterPro" id="IPR050176">
    <property type="entry name" value="LTTR"/>
</dbReference>
<organism evidence="6 7">
    <name type="scientific">Pandoraea cepalis</name>
    <dbReference type="NCBI Taxonomy" id="2508294"/>
    <lineage>
        <taxon>Bacteria</taxon>
        <taxon>Pseudomonadati</taxon>
        <taxon>Pseudomonadota</taxon>
        <taxon>Betaproteobacteria</taxon>
        <taxon>Burkholderiales</taxon>
        <taxon>Burkholderiaceae</taxon>
        <taxon>Pandoraea</taxon>
    </lineage>
</organism>
<evidence type="ECO:0000313" key="6">
    <source>
        <dbReference type="EMBL" id="VVE13714.1"/>
    </source>
</evidence>
<evidence type="ECO:0000256" key="4">
    <source>
        <dbReference type="ARBA" id="ARBA00023163"/>
    </source>
</evidence>
<dbReference type="InterPro" id="IPR036390">
    <property type="entry name" value="WH_DNA-bd_sf"/>
</dbReference>
<protein>
    <submittedName>
        <fullName evidence="6">LysR family transcriptional regulator</fullName>
    </submittedName>
</protein>
<keyword evidence="3" id="KW-0238">DNA-binding</keyword>
<keyword evidence="2" id="KW-0805">Transcription regulation</keyword>
<dbReference type="FunFam" id="1.10.10.10:FF:000001">
    <property type="entry name" value="LysR family transcriptional regulator"/>
    <property type="match status" value="1"/>
</dbReference>
<dbReference type="PROSITE" id="PS50931">
    <property type="entry name" value="HTH_LYSR"/>
    <property type="match status" value="1"/>
</dbReference>
<dbReference type="Pfam" id="PF03466">
    <property type="entry name" value="LysR_substrate"/>
    <property type="match status" value="1"/>
</dbReference>
<dbReference type="PANTHER" id="PTHR30579">
    <property type="entry name" value="TRANSCRIPTIONAL REGULATOR"/>
    <property type="match status" value="1"/>
</dbReference>
<dbReference type="RefSeq" id="WP_150609095.1">
    <property type="nucleotide sequence ID" value="NZ_CABPRY010000005.1"/>
</dbReference>
<dbReference type="SUPFAM" id="SSF53850">
    <property type="entry name" value="Periplasmic binding protein-like II"/>
    <property type="match status" value="1"/>
</dbReference>
<dbReference type="Gene3D" id="1.10.10.10">
    <property type="entry name" value="Winged helix-like DNA-binding domain superfamily/Winged helix DNA-binding domain"/>
    <property type="match status" value="1"/>
</dbReference>
<gene>
    <name evidence="6" type="ORF">PCE31107_02780</name>
</gene>